<dbReference type="OrthoDB" id="9920880at2"/>
<organism evidence="2 3">
    <name type="scientific">Komagataeibacter sucrofermentans</name>
    <dbReference type="NCBI Taxonomy" id="1053551"/>
    <lineage>
        <taxon>Bacteria</taxon>
        <taxon>Pseudomonadati</taxon>
        <taxon>Pseudomonadota</taxon>
        <taxon>Alphaproteobacteria</taxon>
        <taxon>Acetobacterales</taxon>
        <taxon>Acetobacteraceae</taxon>
        <taxon>Komagataeibacter</taxon>
    </lineage>
</organism>
<dbReference type="Proteomes" id="UP000247814">
    <property type="component" value="Unassembled WGS sequence"/>
</dbReference>
<evidence type="ECO:0000313" key="3">
    <source>
        <dbReference type="Proteomes" id="UP000247814"/>
    </source>
</evidence>
<feature type="transmembrane region" description="Helical" evidence="1">
    <location>
        <begin position="21"/>
        <end position="42"/>
    </location>
</feature>
<protein>
    <submittedName>
        <fullName evidence="2">Uncharacterized protein</fullName>
    </submittedName>
</protein>
<keyword evidence="1" id="KW-0472">Membrane</keyword>
<keyword evidence="1" id="KW-1133">Transmembrane helix</keyword>
<dbReference type="AlphaFoldDB" id="A0A318QU92"/>
<accession>A0A318QU92</accession>
<sequence length="127" mass="14673">MHEHQQYIFGLFRAHWWYERPGYLAALLFSMLIVWLLSSYLLNMAVTQITATGEDEGKKKKDDDAKTFFEWILSGVAFVYEHGLAYFLMFLLMGAIGPFVLVIPFVLLAVSRYWRQKDDRAAALGAD</sequence>
<feature type="transmembrane region" description="Helical" evidence="1">
    <location>
        <begin position="84"/>
        <end position="110"/>
    </location>
</feature>
<gene>
    <name evidence="2" type="ORF">CFR77_00100</name>
</gene>
<evidence type="ECO:0000256" key="1">
    <source>
        <dbReference type="SAM" id="Phobius"/>
    </source>
</evidence>
<dbReference type="RefSeq" id="WP_110566446.1">
    <property type="nucleotide sequence ID" value="NZ_CP137147.1"/>
</dbReference>
<name>A0A318QU92_9PROT</name>
<comment type="caution">
    <text evidence="2">The sequence shown here is derived from an EMBL/GenBank/DDBJ whole genome shotgun (WGS) entry which is preliminary data.</text>
</comment>
<proteinExistence type="predicted"/>
<keyword evidence="1" id="KW-0812">Transmembrane</keyword>
<evidence type="ECO:0000313" key="2">
    <source>
        <dbReference type="EMBL" id="PYD80981.1"/>
    </source>
</evidence>
<keyword evidence="3" id="KW-1185">Reference proteome</keyword>
<reference evidence="2 3" key="1">
    <citation type="submission" date="2017-07" db="EMBL/GenBank/DDBJ databases">
        <title>A draft genome sequence of Komagataeibacter sucrofermentans LMG 18788.</title>
        <authorList>
            <person name="Skraban J."/>
            <person name="Cleenwerck I."/>
            <person name="Vandamme P."/>
            <person name="Trcek J."/>
        </authorList>
    </citation>
    <scope>NUCLEOTIDE SEQUENCE [LARGE SCALE GENOMIC DNA]</scope>
    <source>
        <strain evidence="2 3">LMG 18788</strain>
    </source>
</reference>
<dbReference type="EMBL" id="NKUA01000001">
    <property type="protein sequence ID" value="PYD80981.1"/>
    <property type="molecule type" value="Genomic_DNA"/>
</dbReference>